<dbReference type="SUPFAM" id="SSF48264">
    <property type="entry name" value="Cytochrome P450"/>
    <property type="match status" value="1"/>
</dbReference>
<dbReference type="GO" id="GO:0020037">
    <property type="term" value="F:heme binding"/>
    <property type="evidence" value="ECO:0007669"/>
    <property type="project" value="InterPro"/>
</dbReference>
<keyword evidence="1" id="KW-0503">Monooxygenase</keyword>
<dbReference type="Proteomes" id="UP000887013">
    <property type="component" value="Unassembled WGS sequence"/>
</dbReference>
<dbReference type="GO" id="GO:0004497">
    <property type="term" value="F:monooxygenase activity"/>
    <property type="evidence" value="ECO:0007669"/>
    <property type="project" value="UniProtKB-KW"/>
</dbReference>
<proteinExistence type="predicted"/>
<keyword evidence="3" id="KW-1185">Reference proteome</keyword>
<organism evidence="2 3">
    <name type="scientific">Nephila pilipes</name>
    <name type="common">Giant wood spider</name>
    <name type="synonym">Nephila maculata</name>
    <dbReference type="NCBI Taxonomy" id="299642"/>
    <lineage>
        <taxon>Eukaryota</taxon>
        <taxon>Metazoa</taxon>
        <taxon>Ecdysozoa</taxon>
        <taxon>Arthropoda</taxon>
        <taxon>Chelicerata</taxon>
        <taxon>Arachnida</taxon>
        <taxon>Araneae</taxon>
        <taxon>Araneomorphae</taxon>
        <taxon>Entelegynae</taxon>
        <taxon>Araneoidea</taxon>
        <taxon>Nephilidae</taxon>
        <taxon>Nephila</taxon>
    </lineage>
</organism>
<protein>
    <recommendedName>
        <fullName evidence="4">Cytochrome P450</fullName>
    </recommendedName>
</protein>
<comment type="caution">
    <text evidence="2">The sequence shown here is derived from an EMBL/GenBank/DDBJ whole genome shotgun (WGS) entry which is preliminary data.</text>
</comment>
<accession>A0A8X6TCC5</accession>
<dbReference type="GO" id="GO:0005506">
    <property type="term" value="F:iron ion binding"/>
    <property type="evidence" value="ECO:0007669"/>
    <property type="project" value="InterPro"/>
</dbReference>
<dbReference type="GO" id="GO:0016705">
    <property type="term" value="F:oxidoreductase activity, acting on paired donors, with incorporation or reduction of molecular oxygen"/>
    <property type="evidence" value="ECO:0007669"/>
    <property type="project" value="InterPro"/>
</dbReference>
<sequence length="38" mass="4434">MKTYDPIADAMVTMTTGEDWKRVRSIITPAFTSKRMRQ</sequence>
<dbReference type="OrthoDB" id="6428965at2759"/>
<keyword evidence="1" id="KW-0560">Oxidoreductase</keyword>
<dbReference type="InterPro" id="IPR036396">
    <property type="entry name" value="Cyt_P450_sf"/>
</dbReference>
<evidence type="ECO:0008006" key="4">
    <source>
        <dbReference type="Google" id="ProtNLM"/>
    </source>
</evidence>
<dbReference type="Gene3D" id="1.10.630.10">
    <property type="entry name" value="Cytochrome P450"/>
    <property type="match status" value="1"/>
</dbReference>
<dbReference type="EMBL" id="BMAW01005228">
    <property type="protein sequence ID" value="GFS93168.1"/>
    <property type="molecule type" value="Genomic_DNA"/>
</dbReference>
<dbReference type="AlphaFoldDB" id="A0A8X6TCC5"/>
<gene>
    <name evidence="2" type="ORF">NPIL_261121</name>
</gene>
<evidence type="ECO:0000256" key="1">
    <source>
        <dbReference type="ARBA" id="ARBA00023033"/>
    </source>
</evidence>
<evidence type="ECO:0000313" key="3">
    <source>
        <dbReference type="Proteomes" id="UP000887013"/>
    </source>
</evidence>
<reference evidence="2" key="1">
    <citation type="submission" date="2020-08" db="EMBL/GenBank/DDBJ databases">
        <title>Multicomponent nature underlies the extraordinary mechanical properties of spider dragline silk.</title>
        <authorList>
            <person name="Kono N."/>
            <person name="Nakamura H."/>
            <person name="Mori M."/>
            <person name="Yoshida Y."/>
            <person name="Ohtoshi R."/>
            <person name="Malay A.D."/>
            <person name="Moran D.A.P."/>
            <person name="Tomita M."/>
            <person name="Numata K."/>
            <person name="Arakawa K."/>
        </authorList>
    </citation>
    <scope>NUCLEOTIDE SEQUENCE</scope>
</reference>
<feature type="non-terminal residue" evidence="2">
    <location>
        <position position="38"/>
    </location>
</feature>
<evidence type="ECO:0000313" key="2">
    <source>
        <dbReference type="EMBL" id="GFS93168.1"/>
    </source>
</evidence>
<name>A0A8X6TCC5_NEPPI</name>